<evidence type="ECO:0000259" key="11">
    <source>
        <dbReference type="Pfam" id="PF13967"/>
    </source>
</evidence>
<keyword evidence="14" id="KW-1185">Reference proteome</keyword>
<dbReference type="InterPro" id="IPR032880">
    <property type="entry name" value="CSC1/OSCA1-like_N"/>
</dbReference>
<feature type="region of interest" description="Disordered" evidence="7">
    <location>
        <begin position="383"/>
        <end position="432"/>
    </location>
</feature>
<keyword evidence="6 8" id="KW-0472">Membrane</keyword>
<dbReference type="InterPro" id="IPR022257">
    <property type="entry name" value="PHM7_ext"/>
</dbReference>
<dbReference type="PANTHER" id="PTHR13018">
    <property type="entry name" value="PROBABLE MEMBRANE PROTEIN DUF221-RELATED"/>
    <property type="match status" value="1"/>
</dbReference>
<feature type="compositionally biased region" description="Basic and acidic residues" evidence="7">
    <location>
        <begin position="50"/>
        <end position="60"/>
    </location>
</feature>
<dbReference type="KEGG" id="cmt:CCM_07862"/>
<feature type="transmembrane region" description="Helical" evidence="8">
    <location>
        <begin position="600"/>
        <end position="625"/>
    </location>
</feature>
<dbReference type="VEuPathDB" id="FungiDB:CCM_07862"/>
<sequence length="1092" mass="123093">MDDPGNWPWLVARLDLNQVGTRAAIQRPPTAGLSVSTLVAMPPAGETLESFRRLGDDNSDPRINSTRNDSSGQGTLSATANSKSPSLSKLGGTFIPISIILGVTAILFLALRPRLKRVYAPRTIRAIRRPLEPSPELPSGIFNWIVPFFKIPDTFILNNATIDGFFFLRYLKVLRNICFVGCLLTYPILFPINATGGNGNYQLALLTIGNVKDPNKLYAHLFVAWAYFGFVLFTIVRECIYYVNLRQAYLSSPHYAQRISSKTMLVTGLPQKYQDEARLRKLYGDSAKRIYIPRSSKVLAKLVKEREQTAKRLEDAEVKLIKMTNVARNQYLKKHPNHPISEPPPERIEKQHDVDVESASSERGFAATSHELTRFPSEKLEIDLPGPTLLSSDSTEHLQHRHSDETKVDATENKDDRVTTEEDPDYVHPYGLHDTLPDLRGSVASLWIPTKKRPHHRPIGNFLRRVDTIRWTRNRLRELNLLIFKTRRIVRRGEAGTVSAAFIEFDTQESAQAAQQVLAHHRPLQMSVRLLGIRPDEVIWSSLRMKWWELIMRRTGVMALVLAAIVFWSIPSAFVGLVSNVDSLIKIAPFLSWIHKLPKLIIGFIQGFLPALALSLLMAVVPFLLRFCGRVSGLPSTHRVELFTQNAYFAFQVVQVFLITTLTSAASGAITEIIKNPLGAKDMLAKSLPSASDFYLSYILIQCVLSGCKDLLQVWPFLRHVVLAKITDNPRSRFRAWKELTTPGWGGIFPVYSNMGVIALSYSCISPLVLLFAALGLWFIQIVWKYKLIYILDSTHDSKGLFYPQALLHLIVGLYLAEVCMIGLFALNSSFAPVVLMLIFLLFTLLVHMSVGDAIAPLLVSLPQTMKLEEQIQIEETQKAAAAAAIAEDTSEVTSGAANSYYDETQTFGEARIESDEEEEEEEEDAEEHVVTGTRGMEGASSVRSTAMEWFKGSTKKKMKDELESPFFKYWLGKIGINIGPENADKPSFFQRFLHPEEYEDFIALRKLIPADSIPNTVYAENNKYCNYTPPDMWKPKPSLWIPRDEARVSRQEVAHSRIYTPISDRGAELDKDGRVIVYFEQAPHDEPSVLM</sequence>
<feature type="domain" description="CSC1/OSCA1-like 7TM region" evidence="9">
    <location>
        <begin position="553"/>
        <end position="825"/>
    </location>
</feature>
<dbReference type="Pfam" id="PF13967">
    <property type="entry name" value="RSN1_TM"/>
    <property type="match status" value="1"/>
</dbReference>
<comment type="subcellular location">
    <subcellularLocation>
        <location evidence="1">Membrane</location>
        <topology evidence="1">Multi-pass membrane protein</topology>
    </subcellularLocation>
</comment>
<evidence type="ECO:0000256" key="3">
    <source>
        <dbReference type="ARBA" id="ARBA00022448"/>
    </source>
</evidence>
<feature type="transmembrane region" description="Helical" evidence="8">
    <location>
        <begin position="177"/>
        <end position="197"/>
    </location>
</feature>
<evidence type="ECO:0000259" key="12">
    <source>
        <dbReference type="Pfam" id="PF14703"/>
    </source>
</evidence>
<evidence type="ECO:0000313" key="14">
    <source>
        <dbReference type="Proteomes" id="UP000001610"/>
    </source>
</evidence>
<dbReference type="OMA" id="RWGGIFP"/>
<evidence type="ECO:0000256" key="8">
    <source>
        <dbReference type="SAM" id="Phobius"/>
    </source>
</evidence>
<feature type="domain" description="CSC1/OSCA1-like cytosolic" evidence="12">
    <location>
        <begin position="261"/>
        <end position="541"/>
    </location>
</feature>
<feature type="compositionally biased region" description="Polar residues" evidence="7">
    <location>
        <begin position="61"/>
        <end position="85"/>
    </location>
</feature>
<feature type="domain" description="CSC1/OSCA1-like N-terminal transmembrane" evidence="11">
    <location>
        <begin position="93"/>
        <end position="238"/>
    </location>
</feature>
<keyword evidence="3" id="KW-0813">Transport</keyword>
<feature type="transmembrane region" description="Helical" evidence="8">
    <location>
        <begin position="217"/>
        <end position="236"/>
    </location>
</feature>
<evidence type="ECO:0000256" key="4">
    <source>
        <dbReference type="ARBA" id="ARBA00022692"/>
    </source>
</evidence>
<protein>
    <submittedName>
        <fullName evidence="13">DUF221 domain-containing protein</fullName>
    </submittedName>
</protein>
<feature type="compositionally biased region" description="Basic and acidic residues" evidence="7">
    <location>
        <begin position="394"/>
        <end position="420"/>
    </location>
</feature>
<dbReference type="Pfam" id="PF12621">
    <property type="entry name" value="PHM7_ext"/>
    <property type="match status" value="1"/>
</dbReference>
<evidence type="ECO:0000256" key="1">
    <source>
        <dbReference type="ARBA" id="ARBA00004141"/>
    </source>
</evidence>
<organism evidence="13 14">
    <name type="scientific">Cordyceps militaris (strain CM01)</name>
    <name type="common">Caterpillar fungus</name>
    <dbReference type="NCBI Taxonomy" id="983644"/>
    <lineage>
        <taxon>Eukaryota</taxon>
        <taxon>Fungi</taxon>
        <taxon>Dikarya</taxon>
        <taxon>Ascomycota</taxon>
        <taxon>Pezizomycotina</taxon>
        <taxon>Sordariomycetes</taxon>
        <taxon>Hypocreomycetidae</taxon>
        <taxon>Hypocreales</taxon>
        <taxon>Cordycipitaceae</taxon>
        <taxon>Cordyceps</taxon>
    </lineage>
</organism>
<name>G3JP00_CORMM</name>
<dbReference type="eggNOG" id="KOG1134">
    <property type="taxonomic scope" value="Eukaryota"/>
</dbReference>
<dbReference type="PANTHER" id="PTHR13018:SF53">
    <property type="entry name" value="DUF221 DOMAIN PROTEIN"/>
    <property type="match status" value="1"/>
</dbReference>
<dbReference type="GO" id="GO:0005886">
    <property type="term" value="C:plasma membrane"/>
    <property type="evidence" value="ECO:0007669"/>
    <property type="project" value="TreeGrafter"/>
</dbReference>
<dbReference type="Pfam" id="PF14703">
    <property type="entry name" value="PHM7_cyt"/>
    <property type="match status" value="1"/>
</dbReference>
<keyword evidence="5 8" id="KW-1133">Transmembrane helix</keyword>
<evidence type="ECO:0000256" key="5">
    <source>
        <dbReference type="ARBA" id="ARBA00022989"/>
    </source>
</evidence>
<accession>G3JP00</accession>
<dbReference type="GeneID" id="18169872"/>
<feature type="compositionally biased region" description="Acidic residues" evidence="7">
    <location>
        <begin position="915"/>
        <end position="927"/>
    </location>
</feature>
<feature type="transmembrane region" description="Helical" evidence="8">
    <location>
        <begin position="768"/>
        <end position="786"/>
    </location>
</feature>
<dbReference type="InterPro" id="IPR045122">
    <property type="entry name" value="Csc1-like"/>
</dbReference>
<evidence type="ECO:0000256" key="7">
    <source>
        <dbReference type="SAM" id="MobiDB-lite"/>
    </source>
</evidence>
<dbReference type="OrthoDB" id="1076608at2759"/>
<evidence type="ECO:0000313" key="13">
    <source>
        <dbReference type="EMBL" id="EGX89610.1"/>
    </source>
</evidence>
<feature type="region of interest" description="Disordered" evidence="7">
    <location>
        <begin position="913"/>
        <end position="932"/>
    </location>
</feature>
<comment type="similarity">
    <text evidence="2">Belongs to the CSC1 (TC 1.A.17) family.</text>
</comment>
<feature type="region of interest" description="Disordered" evidence="7">
    <location>
        <begin position="50"/>
        <end position="85"/>
    </location>
</feature>
<evidence type="ECO:0000256" key="2">
    <source>
        <dbReference type="ARBA" id="ARBA00007779"/>
    </source>
</evidence>
<feature type="compositionally biased region" description="Basic and acidic residues" evidence="7">
    <location>
        <begin position="344"/>
        <end position="355"/>
    </location>
</feature>
<dbReference type="RefSeq" id="XP_006673065.1">
    <property type="nucleotide sequence ID" value="XM_006673002.1"/>
</dbReference>
<feature type="transmembrane region" description="Helical" evidence="8">
    <location>
        <begin position="90"/>
        <end position="111"/>
    </location>
</feature>
<evidence type="ECO:0000259" key="9">
    <source>
        <dbReference type="Pfam" id="PF02714"/>
    </source>
</evidence>
<keyword evidence="4 8" id="KW-0812">Transmembrane</keyword>
<gene>
    <name evidence="13" type="ORF">CCM_07862</name>
</gene>
<feature type="domain" description="10TM putative phosphate transporter extracellular tail" evidence="10">
    <location>
        <begin position="993"/>
        <end position="1084"/>
    </location>
</feature>
<dbReference type="InterPro" id="IPR003864">
    <property type="entry name" value="CSC1/OSCA1-like_7TM"/>
</dbReference>
<feature type="transmembrane region" description="Helical" evidence="8">
    <location>
        <begin position="555"/>
        <end position="580"/>
    </location>
</feature>
<feature type="transmembrane region" description="Helical" evidence="8">
    <location>
        <begin position="807"/>
        <end position="828"/>
    </location>
</feature>
<dbReference type="GO" id="GO:0005227">
    <property type="term" value="F:calcium-activated cation channel activity"/>
    <property type="evidence" value="ECO:0007669"/>
    <property type="project" value="InterPro"/>
</dbReference>
<reference evidence="13 14" key="1">
    <citation type="journal article" date="2011" name="Genome Biol.">
        <title>Genome sequence of the insect pathogenic fungus Cordyceps militaris, a valued traditional Chinese medicine.</title>
        <authorList>
            <person name="Zheng P."/>
            <person name="Xia Y."/>
            <person name="Xiao G."/>
            <person name="Xiong C."/>
            <person name="Hu X."/>
            <person name="Zhang S."/>
            <person name="Zheng H."/>
            <person name="Huang Y."/>
            <person name="Zhou Y."/>
            <person name="Wang S."/>
            <person name="Zhao G.P."/>
            <person name="Liu X."/>
            <person name="St Leger R.J."/>
            <person name="Wang C."/>
        </authorList>
    </citation>
    <scope>NUCLEOTIDE SEQUENCE [LARGE SCALE GENOMIC DNA]</scope>
    <source>
        <strain evidence="13 14">CM01</strain>
    </source>
</reference>
<proteinExistence type="inferred from homology"/>
<dbReference type="HOGENOM" id="CLU_002458_2_1_1"/>
<evidence type="ECO:0000256" key="6">
    <source>
        <dbReference type="ARBA" id="ARBA00023136"/>
    </source>
</evidence>
<feature type="region of interest" description="Disordered" evidence="7">
    <location>
        <begin position="331"/>
        <end position="367"/>
    </location>
</feature>
<dbReference type="Pfam" id="PF02714">
    <property type="entry name" value="RSN1_7TM"/>
    <property type="match status" value="1"/>
</dbReference>
<dbReference type="Proteomes" id="UP000001610">
    <property type="component" value="Unassembled WGS sequence"/>
</dbReference>
<dbReference type="AlphaFoldDB" id="G3JP00"/>
<dbReference type="EMBL" id="JH126404">
    <property type="protein sequence ID" value="EGX89610.1"/>
    <property type="molecule type" value="Genomic_DNA"/>
</dbReference>
<dbReference type="InterPro" id="IPR027815">
    <property type="entry name" value="CSC1/OSCA1-like_cyt"/>
</dbReference>
<evidence type="ECO:0000259" key="10">
    <source>
        <dbReference type="Pfam" id="PF12621"/>
    </source>
</evidence>
<feature type="transmembrane region" description="Helical" evidence="8">
    <location>
        <begin position="834"/>
        <end position="860"/>
    </location>
</feature>
<dbReference type="InParanoid" id="G3JP00"/>